<protein>
    <submittedName>
        <fullName evidence="1">Putative selenium-dependent hydroxylase accessory protein YqeC</fullName>
    </submittedName>
</protein>
<gene>
    <name evidence="1" type="ORF">EDD59_10649</name>
</gene>
<dbReference type="EMBL" id="SLZZ01000006">
    <property type="protein sequence ID" value="TCS80224.1"/>
    <property type="molecule type" value="Genomic_DNA"/>
</dbReference>
<dbReference type="Pfam" id="PF19842">
    <property type="entry name" value="YqeC"/>
    <property type="match status" value="1"/>
</dbReference>
<dbReference type="InterPro" id="IPR017587">
    <property type="entry name" value="YqeC"/>
</dbReference>
<dbReference type="InterPro" id="IPR036565">
    <property type="entry name" value="Mur-like_cat_sf"/>
</dbReference>
<comment type="caution">
    <text evidence="1">The sequence shown here is derived from an EMBL/GenBank/DDBJ whole genome shotgun (WGS) entry which is preliminary data.</text>
</comment>
<dbReference type="AlphaFoldDB" id="A0A4R3KAT3"/>
<keyword evidence="2" id="KW-1185">Reference proteome</keyword>
<name>A0A4R3KAT3_9FIRM</name>
<evidence type="ECO:0000313" key="2">
    <source>
        <dbReference type="Proteomes" id="UP000295726"/>
    </source>
</evidence>
<dbReference type="NCBIfam" id="TIGR03172">
    <property type="entry name" value="selenium cofactor biosynthesis protein YqeC"/>
    <property type="match status" value="1"/>
</dbReference>
<accession>A0A4R3KAT3</accession>
<sequence>MIKSYLEGVLKDQSSLLCALGLEAIKNPVVSVVGAGGKTTTIKRAAEEYRRKGIPVIVTTTTHMMAENQPWFLLTSSLDEVREILKREGMVWVGRQNESGKMRAPSSELMHQLLNLGCPVLIEADGARHLPLKIPADHEPVILSETTHVVNVYGLDALGKTFEEICFRSDIATRLLRKKETDLVTEEDIVRLAFNNLAGQKGVTASMSYQVVLNKADIPEREAAALAICKFSEKKGKMKLTVTSREGQTQK</sequence>
<dbReference type="SUPFAM" id="SSF53623">
    <property type="entry name" value="MurD-like peptide ligases, catalytic domain"/>
    <property type="match status" value="1"/>
</dbReference>
<dbReference type="RefSeq" id="WP_132379849.1">
    <property type="nucleotide sequence ID" value="NZ_SLZZ01000006.1"/>
</dbReference>
<reference evidence="1 2" key="1">
    <citation type="submission" date="2019-03" db="EMBL/GenBank/DDBJ databases">
        <title>Genomic Encyclopedia of Type Strains, Phase IV (KMG-IV): sequencing the most valuable type-strain genomes for metagenomic binning, comparative biology and taxonomic classification.</title>
        <authorList>
            <person name="Goeker M."/>
        </authorList>
    </citation>
    <scope>NUCLEOTIDE SEQUENCE [LARGE SCALE GENOMIC DNA]</scope>
    <source>
        <strain evidence="1 2">DSM 29489</strain>
    </source>
</reference>
<dbReference type="GO" id="GO:0005524">
    <property type="term" value="F:ATP binding"/>
    <property type="evidence" value="ECO:0007669"/>
    <property type="project" value="InterPro"/>
</dbReference>
<organism evidence="1 2">
    <name type="scientific">Muricomes intestini</name>
    <dbReference type="NCBI Taxonomy" id="1796634"/>
    <lineage>
        <taxon>Bacteria</taxon>
        <taxon>Bacillati</taxon>
        <taxon>Bacillota</taxon>
        <taxon>Clostridia</taxon>
        <taxon>Lachnospirales</taxon>
        <taxon>Lachnospiraceae</taxon>
        <taxon>Muricomes</taxon>
    </lineage>
</organism>
<dbReference type="Proteomes" id="UP000295726">
    <property type="component" value="Unassembled WGS sequence"/>
</dbReference>
<proteinExistence type="predicted"/>
<dbReference type="OrthoDB" id="368187at2"/>
<evidence type="ECO:0000313" key="1">
    <source>
        <dbReference type="EMBL" id="TCS80224.1"/>
    </source>
</evidence>